<comment type="caution">
    <text evidence="2">The sequence shown here is derived from an EMBL/GenBank/DDBJ whole genome shotgun (WGS) entry which is preliminary data.</text>
</comment>
<evidence type="ECO:0000256" key="1">
    <source>
        <dbReference type="SAM" id="MobiDB-lite"/>
    </source>
</evidence>
<evidence type="ECO:0000313" key="3">
    <source>
        <dbReference type="Proteomes" id="UP001596501"/>
    </source>
</evidence>
<dbReference type="EMBL" id="JBHTCA010000013">
    <property type="protein sequence ID" value="MFC7410229.1"/>
    <property type="molecule type" value="Genomic_DNA"/>
</dbReference>
<protein>
    <submittedName>
        <fullName evidence="2">Uncharacterized protein</fullName>
    </submittedName>
</protein>
<keyword evidence="3" id="KW-1185">Reference proteome</keyword>
<dbReference type="Proteomes" id="UP001596501">
    <property type="component" value="Unassembled WGS sequence"/>
</dbReference>
<organism evidence="2 3">
    <name type="scientific">Hydrogenophaga atypica</name>
    <dbReference type="NCBI Taxonomy" id="249409"/>
    <lineage>
        <taxon>Bacteria</taxon>
        <taxon>Pseudomonadati</taxon>
        <taxon>Pseudomonadota</taxon>
        <taxon>Betaproteobacteria</taxon>
        <taxon>Burkholderiales</taxon>
        <taxon>Comamonadaceae</taxon>
        <taxon>Hydrogenophaga</taxon>
    </lineage>
</organism>
<gene>
    <name evidence="2" type="ORF">ACFQPB_15280</name>
</gene>
<sequence>MSNTPFVESLSNDPVEQAIARKVNRVLNDTTLDRQRRETLVRKAQRELIEHRKRKEQQAALLQQVAAIKLPRGYQAHSVAVSDGRVQVGTLNRQQGFAWLDAGKAPQGADATRRPMQLPRPAKAGRGGVRKDLARSLAERRKALGYGQAATGA</sequence>
<accession>A0ABW2QLF3</accession>
<dbReference type="RefSeq" id="WP_382224989.1">
    <property type="nucleotide sequence ID" value="NZ_JBHTCA010000013.1"/>
</dbReference>
<proteinExistence type="predicted"/>
<reference evidence="3" key="1">
    <citation type="journal article" date="2019" name="Int. J. Syst. Evol. Microbiol.">
        <title>The Global Catalogue of Microorganisms (GCM) 10K type strain sequencing project: providing services to taxonomists for standard genome sequencing and annotation.</title>
        <authorList>
            <consortium name="The Broad Institute Genomics Platform"/>
            <consortium name="The Broad Institute Genome Sequencing Center for Infectious Disease"/>
            <person name="Wu L."/>
            <person name="Ma J."/>
        </authorList>
    </citation>
    <scope>NUCLEOTIDE SEQUENCE [LARGE SCALE GENOMIC DNA]</scope>
    <source>
        <strain evidence="3">CGMCC 1.12371</strain>
    </source>
</reference>
<feature type="region of interest" description="Disordered" evidence="1">
    <location>
        <begin position="103"/>
        <end position="131"/>
    </location>
</feature>
<evidence type="ECO:0000313" key="2">
    <source>
        <dbReference type="EMBL" id="MFC7410229.1"/>
    </source>
</evidence>
<name>A0ABW2QLF3_9BURK</name>